<dbReference type="SUPFAM" id="SSF52172">
    <property type="entry name" value="CheY-like"/>
    <property type="match status" value="1"/>
</dbReference>
<sequence length="953" mass="102205">MTVRILPAVGDIDSARALATLLSQLTDAEPAPPVADTTALLDTLARLAAESLDELPEVVLVHERIGPVPALDVIRDLVLRFPAVGVVLITADTGSGVLTAAMDAGARGIIGLPLGYDALAERVQAAAAWSTGMRRHLGSGTPELYTGPGGTVVTVTGAKGGVGATVTAVQLALAARASGRTVALLDLDLQSGDVASYLDVQFRRSVADLAGITDINPRVLQDAVYIHDSGIGLLLAPAEGERGEEVTDRVARQVVGTLRSRHDVVIVDCGSQMNSATAAAVEMADQALLLVTPDVVAIRAAKRMVRMWDRLQIRKAEETLTVVNRHSRGTEIQPSLVERVTGTKVARSAVPAAFKELQSVVDAGRLQDLDARSTVKQALWALAGELGLVAVQESGGRRRKSSDRGALSLRRRGGDRGAVTLEFAGMFPLLLVVMAILWECVLYGYTYSLAGNAADEAARAATAAYAIKGDVGGACQSAGAEHLPDSWSGADISCGQDGSVMKATVQVDVPLFFPGVNPGWSVDGSAGRRWRGTAGEAPRPARDPLTSRRVPAAAAMGRPGRVHAGVRRFPPHPPRHRHGRHPARPRRLRHQPGRIRSARRRPGRLAAGRRRHGRGSGLGELLARPGRPRAGEGRRHHHRHRHRPRPLRHPLLRRRLGRDPPRHHAHRRLTPPPRDDRSPQPPPRDDRSPSPREELTPDMSLRSRIAAPDEGGPAREDGHLVAVYRAKLLEEIDLAEMSSLAAAERRIRLERVLGHIISREGPVLSSAERSQLIRRVVDEALGLGVLEPLLADASITEIMVNGPDSIFVERAGRVEQLPLRFASTEQLMQTIERIVSTVNRRVDESNPMVDARLPTGERVNVIIPPLALTGPTLTIRRFPARTRCRNSLASAPWTSRCCCCSRPSSGPASTSSSAAVRAPARRPSSTRSPGSSRPTSASSPSRTPPNSSSSRSM</sequence>
<protein>
    <recommendedName>
        <fullName evidence="6">Response regulatory domain-containing protein</fullName>
    </recommendedName>
</protein>
<evidence type="ECO:0000256" key="4">
    <source>
        <dbReference type="PROSITE-ProRule" id="PRU00169"/>
    </source>
</evidence>
<dbReference type="AlphaFoldDB" id="A0A499VND6"/>
<dbReference type="EMBL" id="AP019621">
    <property type="protein sequence ID" value="BBJ51121.1"/>
    <property type="molecule type" value="Genomic_DNA"/>
</dbReference>
<feature type="domain" description="Response regulatory" evidence="6">
    <location>
        <begin position="4"/>
        <end position="127"/>
    </location>
</feature>
<feature type="compositionally biased region" description="Basic residues" evidence="5">
    <location>
        <begin position="634"/>
        <end position="656"/>
    </location>
</feature>
<dbReference type="Pfam" id="PF00437">
    <property type="entry name" value="T2SSE"/>
    <property type="match status" value="1"/>
</dbReference>
<dbReference type="PANTHER" id="PTHR43384">
    <property type="entry name" value="SEPTUM SITE-DETERMINING PROTEIN MIND HOMOLOG, CHLOROPLASTIC-RELATED"/>
    <property type="match status" value="1"/>
</dbReference>
<dbReference type="Gene3D" id="3.30.450.380">
    <property type="match status" value="1"/>
</dbReference>
<dbReference type="InterPro" id="IPR027417">
    <property type="entry name" value="P-loop_NTPase"/>
</dbReference>
<dbReference type="PANTHER" id="PTHR43384:SF6">
    <property type="entry name" value="SEPTUM SITE-DETERMINING PROTEIN MIND HOMOLOG, CHLOROPLASTIC"/>
    <property type="match status" value="1"/>
</dbReference>
<gene>
    <name evidence="7" type="ORF">SAVMC3_37500</name>
</gene>
<keyword evidence="2" id="KW-0547">Nucleotide-binding</keyword>
<keyword evidence="3" id="KW-0067">ATP-binding</keyword>
<dbReference type="Pfam" id="PF13614">
    <property type="entry name" value="AAA_31"/>
    <property type="match status" value="1"/>
</dbReference>
<organism evidence="7">
    <name type="scientific">Streptomyces avermitilis</name>
    <dbReference type="NCBI Taxonomy" id="33903"/>
    <lineage>
        <taxon>Bacteria</taxon>
        <taxon>Bacillati</taxon>
        <taxon>Actinomycetota</taxon>
        <taxon>Actinomycetes</taxon>
        <taxon>Kitasatosporales</taxon>
        <taxon>Streptomycetaceae</taxon>
        <taxon>Streptomyces</taxon>
    </lineage>
</organism>
<dbReference type="InterPro" id="IPR001482">
    <property type="entry name" value="T2SS/T4SS_dom"/>
</dbReference>
<comment type="similarity">
    <text evidence="1">Belongs to the GSP E family.</text>
</comment>
<feature type="region of interest" description="Disordered" evidence="5">
    <location>
        <begin position="905"/>
        <end position="953"/>
    </location>
</feature>
<dbReference type="GO" id="GO:0009898">
    <property type="term" value="C:cytoplasmic side of plasma membrane"/>
    <property type="evidence" value="ECO:0007669"/>
    <property type="project" value="TreeGrafter"/>
</dbReference>
<dbReference type="InterPro" id="IPR050625">
    <property type="entry name" value="ParA/MinD_ATPase"/>
</dbReference>
<feature type="region of interest" description="Disordered" evidence="5">
    <location>
        <begin position="524"/>
        <end position="716"/>
    </location>
</feature>
<evidence type="ECO:0000256" key="3">
    <source>
        <dbReference type="ARBA" id="ARBA00022840"/>
    </source>
</evidence>
<dbReference type="GO" id="GO:0000160">
    <property type="term" value="P:phosphorelay signal transduction system"/>
    <property type="evidence" value="ECO:0007669"/>
    <property type="project" value="InterPro"/>
</dbReference>
<reference evidence="7" key="1">
    <citation type="submission" date="2019-04" db="EMBL/GenBank/DDBJ databases">
        <title>Draft genome sequences of Streptomyces avermitilis MC3.</title>
        <authorList>
            <person name="Komaki H."/>
            <person name="Tamura T."/>
            <person name="Hosoyama A."/>
        </authorList>
    </citation>
    <scope>NUCLEOTIDE SEQUENCE</scope>
    <source>
        <strain evidence="7">MC3</strain>
    </source>
</reference>
<dbReference type="GO" id="GO:0005829">
    <property type="term" value="C:cytosol"/>
    <property type="evidence" value="ECO:0007669"/>
    <property type="project" value="TreeGrafter"/>
</dbReference>
<dbReference type="GO" id="GO:0051782">
    <property type="term" value="P:negative regulation of cell division"/>
    <property type="evidence" value="ECO:0007669"/>
    <property type="project" value="TreeGrafter"/>
</dbReference>
<evidence type="ECO:0000256" key="5">
    <source>
        <dbReference type="SAM" id="MobiDB-lite"/>
    </source>
</evidence>
<accession>A0A499VND6</accession>
<evidence type="ECO:0000256" key="2">
    <source>
        <dbReference type="ARBA" id="ARBA00022741"/>
    </source>
</evidence>
<evidence type="ECO:0000256" key="1">
    <source>
        <dbReference type="ARBA" id="ARBA00006611"/>
    </source>
</evidence>
<dbReference type="PROSITE" id="PS50110">
    <property type="entry name" value="RESPONSE_REGULATORY"/>
    <property type="match status" value="1"/>
</dbReference>
<evidence type="ECO:0000259" key="6">
    <source>
        <dbReference type="PROSITE" id="PS50110"/>
    </source>
</evidence>
<feature type="compositionally biased region" description="Basic and acidic residues" evidence="5">
    <location>
        <begin position="673"/>
        <end position="695"/>
    </location>
</feature>
<dbReference type="Pfam" id="PF07811">
    <property type="entry name" value="TadE"/>
    <property type="match status" value="1"/>
</dbReference>
<dbReference type="GO" id="GO:0005524">
    <property type="term" value="F:ATP binding"/>
    <property type="evidence" value="ECO:0007669"/>
    <property type="project" value="UniProtKB-KW"/>
</dbReference>
<comment type="caution">
    <text evidence="4">Lacks conserved residue(s) required for the propagation of feature annotation.</text>
</comment>
<name>A0A499VND6_STRAX</name>
<dbReference type="InterPro" id="IPR001789">
    <property type="entry name" value="Sig_transdc_resp-reg_receiver"/>
</dbReference>
<dbReference type="InterPro" id="IPR011006">
    <property type="entry name" value="CheY-like_superfamily"/>
</dbReference>
<dbReference type="InterPro" id="IPR012495">
    <property type="entry name" value="TadE-like_dom"/>
</dbReference>
<feature type="compositionally biased region" description="Basic residues" evidence="5">
    <location>
        <begin position="560"/>
        <end position="614"/>
    </location>
</feature>
<dbReference type="GO" id="GO:0016887">
    <property type="term" value="F:ATP hydrolysis activity"/>
    <property type="evidence" value="ECO:0007669"/>
    <property type="project" value="TreeGrafter"/>
</dbReference>
<dbReference type="SUPFAM" id="SSF52540">
    <property type="entry name" value="P-loop containing nucleoside triphosphate hydrolases"/>
    <property type="match status" value="2"/>
</dbReference>
<dbReference type="Gene3D" id="3.40.50.300">
    <property type="entry name" value="P-loop containing nucleotide triphosphate hydrolases"/>
    <property type="match status" value="1"/>
</dbReference>
<dbReference type="InterPro" id="IPR025669">
    <property type="entry name" value="AAA_dom"/>
</dbReference>
<proteinExistence type="inferred from homology"/>
<dbReference type="Gene3D" id="3.40.50.2300">
    <property type="match status" value="1"/>
</dbReference>
<evidence type="ECO:0000313" key="7">
    <source>
        <dbReference type="EMBL" id="BBJ51121.1"/>
    </source>
</evidence>